<evidence type="ECO:0000259" key="5">
    <source>
        <dbReference type="Pfam" id="PF00155"/>
    </source>
</evidence>
<dbReference type="InterPro" id="IPR004839">
    <property type="entry name" value="Aminotransferase_I/II_large"/>
</dbReference>
<dbReference type="SUPFAM" id="SSF53383">
    <property type="entry name" value="PLP-dependent transferases"/>
    <property type="match status" value="1"/>
</dbReference>
<evidence type="ECO:0000313" key="6">
    <source>
        <dbReference type="EMBL" id="SUM66973.1"/>
    </source>
</evidence>
<proteinExistence type="predicted"/>
<dbReference type="PANTHER" id="PTHR13693">
    <property type="entry name" value="CLASS II AMINOTRANSFERASE/8-AMINO-7-OXONONANOATE SYNTHASE"/>
    <property type="match status" value="1"/>
</dbReference>
<accession>A0A380GY87</accession>
<dbReference type="GO" id="GO:0009102">
    <property type="term" value="P:biotin biosynthetic process"/>
    <property type="evidence" value="ECO:0007669"/>
    <property type="project" value="TreeGrafter"/>
</dbReference>
<feature type="domain" description="Aminotransferase class I/classII large" evidence="5">
    <location>
        <begin position="8"/>
        <end position="302"/>
    </location>
</feature>
<sequence>MKTYSINLSSSRLVSGNSVIYDDLEQDISNYLNFEACLICNSGYDANLALFYIFKNENVIVFSDEKNHASIIDGIKLSGLQKVIYPHLDYEDLEEHLAWDTHEDVQKVIVSDSVFSTSGKTVDIKKLVNLKQRYNAILIIDASHSLGLNMIENHDGIDILTASLSKAWGAHGGVILSSKDIRDLIINQGRSLIYSSSLPIHNLYFIKESLQHVIEDEYRREKLNTLSEYFNRKFKVLFPNQSTSGTPIKNIACDSLATGRKRYEMLYDHGIFVSYLRHPTVTQPTLRISLSYFHEAGDVDRLFNFINQCELGDSHV</sequence>
<evidence type="ECO:0000256" key="3">
    <source>
        <dbReference type="ARBA" id="ARBA00022679"/>
    </source>
</evidence>
<dbReference type="GO" id="GO:0008710">
    <property type="term" value="F:8-amino-7-oxononanoate synthase activity"/>
    <property type="evidence" value="ECO:0007669"/>
    <property type="project" value="UniProtKB-EC"/>
</dbReference>
<keyword evidence="7" id="KW-1185">Reference proteome</keyword>
<dbReference type="PANTHER" id="PTHR13693:SF100">
    <property type="entry name" value="8-AMINO-7-OXONONANOATE SYNTHASE"/>
    <property type="match status" value="1"/>
</dbReference>
<reference evidence="6 7" key="1">
    <citation type="submission" date="2018-06" db="EMBL/GenBank/DDBJ databases">
        <authorList>
            <consortium name="Pathogen Informatics"/>
            <person name="Doyle S."/>
        </authorList>
    </citation>
    <scope>NUCLEOTIDE SEQUENCE [LARGE SCALE GENOMIC DNA]</scope>
    <source>
        <strain evidence="6 7">NCTC11807</strain>
    </source>
</reference>
<organism evidence="6 7">
    <name type="scientific">Staphylococcus saccharolyticus</name>
    <dbReference type="NCBI Taxonomy" id="33028"/>
    <lineage>
        <taxon>Bacteria</taxon>
        <taxon>Bacillati</taxon>
        <taxon>Bacillota</taxon>
        <taxon>Bacilli</taxon>
        <taxon>Bacillales</taxon>
        <taxon>Staphylococcaceae</taxon>
        <taxon>Staphylococcus</taxon>
    </lineage>
</organism>
<dbReference type="AlphaFoldDB" id="A0A380GY87"/>
<dbReference type="EC" id="2.3.1.47" evidence="6"/>
<keyword evidence="4" id="KW-0663">Pyridoxal phosphate</keyword>
<protein>
    <submittedName>
        <fullName evidence="6">8-amino-7-oxononanoate synthase</fullName>
        <ecNumber evidence="6">2.3.1.47</ecNumber>
    </submittedName>
</protein>
<keyword evidence="6" id="KW-0012">Acyltransferase</keyword>
<evidence type="ECO:0000313" key="7">
    <source>
        <dbReference type="Proteomes" id="UP000255425"/>
    </source>
</evidence>
<comment type="subunit">
    <text evidence="2">Homodimer.</text>
</comment>
<keyword evidence="3 6" id="KW-0808">Transferase</keyword>
<name>A0A380GY87_9STAP</name>
<dbReference type="EMBL" id="UHDZ01000001">
    <property type="protein sequence ID" value="SUM66973.1"/>
    <property type="molecule type" value="Genomic_DNA"/>
</dbReference>
<dbReference type="InterPro" id="IPR015421">
    <property type="entry name" value="PyrdxlP-dep_Trfase_major"/>
</dbReference>
<dbReference type="Gene3D" id="3.40.640.10">
    <property type="entry name" value="Type I PLP-dependent aspartate aminotransferase-like (Major domain)"/>
    <property type="match status" value="1"/>
</dbReference>
<dbReference type="GO" id="GO:0030170">
    <property type="term" value="F:pyridoxal phosphate binding"/>
    <property type="evidence" value="ECO:0007669"/>
    <property type="project" value="InterPro"/>
</dbReference>
<evidence type="ECO:0000256" key="2">
    <source>
        <dbReference type="ARBA" id="ARBA00011738"/>
    </source>
</evidence>
<gene>
    <name evidence="6" type="primary">bioF</name>
    <name evidence="6" type="ORF">NCTC11807_00076</name>
</gene>
<dbReference type="InterPro" id="IPR015424">
    <property type="entry name" value="PyrdxlP-dep_Trfase"/>
</dbReference>
<evidence type="ECO:0000256" key="4">
    <source>
        <dbReference type="ARBA" id="ARBA00022898"/>
    </source>
</evidence>
<dbReference type="Gene3D" id="3.90.1150.10">
    <property type="entry name" value="Aspartate Aminotransferase, domain 1"/>
    <property type="match status" value="1"/>
</dbReference>
<dbReference type="InterPro" id="IPR015422">
    <property type="entry name" value="PyrdxlP-dep_Trfase_small"/>
</dbReference>
<evidence type="ECO:0000256" key="1">
    <source>
        <dbReference type="ARBA" id="ARBA00001933"/>
    </source>
</evidence>
<comment type="cofactor">
    <cofactor evidence="1">
        <name>pyridoxal 5'-phosphate</name>
        <dbReference type="ChEBI" id="CHEBI:597326"/>
    </cofactor>
</comment>
<dbReference type="Pfam" id="PF00155">
    <property type="entry name" value="Aminotran_1_2"/>
    <property type="match status" value="1"/>
</dbReference>
<dbReference type="Proteomes" id="UP000255425">
    <property type="component" value="Unassembled WGS sequence"/>
</dbReference>
<dbReference type="InterPro" id="IPR050087">
    <property type="entry name" value="AON_synthase_class-II"/>
</dbReference>